<dbReference type="AlphaFoldDB" id="A0A0Q0JLB5"/>
<dbReference type="Proteomes" id="UP000050317">
    <property type="component" value="Unassembled WGS sequence"/>
</dbReference>
<sequence length="70" mass="8474">MLAQYMENIMIIKDDEVRIEIKELMDLIRLDEKYSSLVADGIFPIDYQAVQFHYLRRFRIEEISRKYGLS</sequence>
<comment type="caution">
    <text evidence="1">The sequence shown here is derived from an EMBL/GenBank/DDBJ whole genome shotgun (WGS) entry which is preliminary data.</text>
</comment>
<reference evidence="1 2" key="1">
    <citation type="submission" date="2015-09" db="EMBL/GenBank/DDBJ databases">
        <title>Genome announcement of multiple Pseudomonas syringae strains.</title>
        <authorList>
            <person name="Thakur S."/>
            <person name="Wang P.W."/>
            <person name="Gong Y."/>
            <person name="Weir B.S."/>
            <person name="Guttman D.S."/>
        </authorList>
    </citation>
    <scope>NUCLEOTIDE SEQUENCE [LARGE SCALE GENOMIC DNA]</scope>
    <source>
        <strain evidence="1 2">ICMP3963</strain>
    </source>
</reference>
<organism evidence="1 2">
    <name type="scientific">Pseudomonas syringae pv. viburni</name>
    <dbReference type="NCBI Taxonomy" id="251703"/>
    <lineage>
        <taxon>Bacteria</taxon>
        <taxon>Pseudomonadati</taxon>
        <taxon>Pseudomonadota</taxon>
        <taxon>Gammaproteobacteria</taxon>
        <taxon>Pseudomonadales</taxon>
        <taxon>Pseudomonadaceae</taxon>
        <taxon>Pseudomonas</taxon>
    </lineage>
</organism>
<dbReference type="EMBL" id="LJRR01000239">
    <property type="protein sequence ID" value="KPZ15047.1"/>
    <property type="molecule type" value="Genomic_DNA"/>
</dbReference>
<protein>
    <submittedName>
        <fullName evidence="1">Uncharacterized protein</fullName>
    </submittedName>
</protein>
<evidence type="ECO:0000313" key="2">
    <source>
        <dbReference type="Proteomes" id="UP000050317"/>
    </source>
</evidence>
<evidence type="ECO:0000313" key="1">
    <source>
        <dbReference type="EMBL" id="KPZ15047.1"/>
    </source>
</evidence>
<name>A0A0Q0JLB5_9PSED</name>
<proteinExistence type="predicted"/>
<dbReference type="PATRIC" id="fig|251703.9.peg.1332"/>
<gene>
    <name evidence="1" type="ORF">ALO40_00973</name>
</gene>
<accession>A0A0Q0JLB5</accession>